<accession>A0A841D906</accession>
<keyword evidence="3" id="KW-1185">Reference proteome</keyword>
<protein>
    <submittedName>
        <fullName evidence="2">Uncharacterized protein</fullName>
    </submittedName>
</protein>
<sequence length="113" mass="11001">MQEPAQEEPAAPAGNASAATGTDDDTDTPPEGIPAVGPAPGDGHPSPEGVPAAQADDGGPGTVKVIVGTRRFHDPDCPLVSGIDDGGVESMSRAAAEEAGLSGCSVCQGGPRD</sequence>
<dbReference type="AlphaFoldDB" id="A0A841D906"/>
<dbReference type="EMBL" id="JACHJJ010000013">
    <property type="protein sequence ID" value="MBB5964808.1"/>
    <property type="molecule type" value="Genomic_DNA"/>
</dbReference>
<proteinExistence type="predicted"/>
<feature type="compositionally biased region" description="Low complexity" evidence="1">
    <location>
        <begin position="1"/>
        <end position="21"/>
    </location>
</feature>
<evidence type="ECO:0000256" key="1">
    <source>
        <dbReference type="SAM" id="MobiDB-lite"/>
    </source>
</evidence>
<gene>
    <name evidence="2" type="ORF">FHS22_004092</name>
</gene>
<evidence type="ECO:0000313" key="3">
    <source>
        <dbReference type="Proteomes" id="UP000562352"/>
    </source>
</evidence>
<name>A0A841D906_PLAVE</name>
<feature type="region of interest" description="Disordered" evidence="1">
    <location>
        <begin position="1"/>
        <end position="64"/>
    </location>
</feature>
<evidence type="ECO:0000313" key="2">
    <source>
        <dbReference type="EMBL" id="MBB5964808.1"/>
    </source>
</evidence>
<dbReference type="Proteomes" id="UP000562352">
    <property type="component" value="Unassembled WGS sequence"/>
</dbReference>
<comment type="caution">
    <text evidence="2">The sequence shown here is derived from an EMBL/GenBank/DDBJ whole genome shotgun (WGS) entry which is preliminary data.</text>
</comment>
<organism evidence="2 3">
    <name type="scientific">Planomonospora venezuelensis</name>
    <dbReference type="NCBI Taxonomy" id="1999"/>
    <lineage>
        <taxon>Bacteria</taxon>
        <taxon>Bacillati</taxon>
        <taxon>Actinomycetota</taxon>
        <taxon>Actinomycetes</taxon>
        <taxon>Streptosporangiales</taxon>
        <taxon>Streptosporangiaceae</taxon>
        <taxon>Planomonospora</taxon>
    </lineage>
</organism>
<reference evidence="2 3" key="1">
    <citation type="submission" date="2020-08" db="EMBL/GenBank/DDBJ databases">
        <title>Genomic Encyclopedia of Type Strains, Phase III (KMG-III): the genomes of soil and plant-associated and newly described type strains.</title>
        <authorList>
            <person name="Whitman W."/>
        </authorList>
    </citation>
    <scope>NUCLEOTIDE SEQUENCE [LARGE SCALE GENOMIC DNA]</scope>
    <source>
        <strain evidence="2 3">CECT 3303</strain>
    </source>
</reference>